<name>A0A8C9PQP8_SPEDA</name>
<evidence type="ECO:0000313" key="11">
    <source>
        <dbReference type="Proteomes" id="UP000694422"/>
    </source>
</evidence>
<feature type="region of interest" description="Disordered" evidence="8">
    <location>
        <begin position="632"/>
        <end position="656"/>
    </location>
</feature>
<feature type="compositionally biased region" description="Pro residues" evidence="8">
    <location>
        <begin position="410"/>
        <end position="423"/>
    </location>
</feature>
<dbReference type="FunFam" id="1.10.10.10:FF:000122">
    <property type="entry name" value="Forkhead box protein N1"/>
    <property type="match status" value="1"/>
</dbReference>
<dbReference type="InterPro" id="IPR030456">
    <property type="entry name" value="TF_fork_head_CS_2"/>
</dbReference>
<feature type="DNA-binding region" description="Fork-head" evidence="7">
    <location>
        <begin position="275"/>
        <end position="375"/>
    </location>
</feature>
<dbReference type="GO" id="GO:0000981">
    <property type="term" value="F:DNA-binding transcription factor activity, RNA polymerase II-specific"/>
    <property type="evidence" value="ECO:0007669"/>
    <property type="project" value="TreeGrafter"/>
</dbReference>
<protein>
    <submittedName>
        <fullName evidence="10">Forkhead box N1</fullName>
    </submittedName>
</protein>
<dbReference type="PANTHER" id="PTHR46721">
    <property type="entry name" value="FORKHEAD BOX PROTEIN N1"/>
    <property type="match status" value="1"/>
</dbReference>
<evidence type="ECO:0000256" key="5">
    <source>
        <dbReference type="ARBA" id="ARBA00023163"/>
    </source>
</evidence>
<feature type="compositionally biased region" description="Pro residues" evidence="8">
    <location>
        <begin position="54"/>
        <end position="67"/>
    </location>
</feature>
<dbReference type="InterPro" id="IPR036388">
    <property type="entry name" value="WH-like_DNA-bd_sf"/>
</dbReference>
<dbReference type="SUPFAM" id="SSF46785">
    <property type="entry name" value="Winged helix' DNA-binding domain"/>
    <property type="match status" value="1"/>
</dbReference>
<dbReference type="InterPro" id="IPR047401">
    <property type="entry name" value="FH_FOXN1"/>
</dbReference>
<evidence type="ECO:0000256" key="4">
    <source>
        <dbReference type="ARBA" id="ARBA00023125"/>
    </source>
</evidence>
<dbReference type="PANTHER" id="PTHR46721:SF1">
    <property type="entry name" value="FORKHEAD BOX PROTEIN N1"/>
    <property type="match status" value="1"/>
</dbReference>
<dbReference type="PROSITE" id="PS50039">
    <property type="entry name" value="FORK_HEAD_3"/>
    <property type="match status" value="1"/>
</dbReference>
<proteinExistence type="predicted"/>
<dbReference type="Ensembl" id="ENSSDAT00000013375.1">
    <property type="protein sequence ID" value="ENSSDAP00000011825.1"/>
    <property type="gene ID" value="ENSSDAG00000010632.1"/>
</dbReference>
<evidence type="ECO:0000256" key="3">
    <source>
        <dbReference type="ARBA" id="ARBA00023015"/>
    </source>
</evidence>
<evidence type="ECO:0000256" key="2">
    <source>
        <dbReference type="ARBA" id="ARBA00022473"/>
    </source>
</evidence>
<keyword evidence="4 7" id="KW-0238">DNA-binding</keyword>
<dbReference type="PRINTS" id="PR00053">
    <property type="entry name" value="FORKHEAD"/>
</dbReference>
<dbReference type="Gene3D" id="1.10.10.10">
    <property type="entry name" value="Winged helix-like DNA-binding domain superfamily/Winged helix DNA-binding domain"/>
    <property type="match status" value="1"/>
</dbReference>
<organism evidence="10 11">
    <name type="scientific">Spermophilus dauricus</name>
    <name type="common">Daurian ground squirrel</name>
    <dbReference type="NCBI Taxonomy" id="99837"/>
    <lineage>
        <taxon>Eukaryota</taxon>
        <taxon>Metazoa</taxon>
        <taxon>Chordata</taxon>
        <taxon>Craniata</taxon>
        <taxon>Vertebrata</taxon>
        <taxon>Euteleostomi</taxon>
        <taxon>Mammalia</taxon>
        <taxon>Eutheria</taxon>
        <taxon>Euarchontoglires</taxon>
        <taxon>Glires</taxon>
        <taxon>Rodentia</taxon>
        <taxon>Sciuromorpha</taxon>
        <taxon>Sciuridae</taxon>
        <taxon>Xerinae</taxon>
        <taxon>Marmotini</taxon>
        <taxon>Spermophilus</taxon>
    </lineage>
</organism>
<feature type="region of interest" description="Disordered" evidence="8">
    <location>
        <begin position="410"/>
        <end position="438"/>
    </location>
</feature>
<dbReference type="PROSITE" id="PS00658">
    <property type="entry name" value="FORK_HEAD_2"/>
    <property type="match status" value="1"/>
</dbReference>
<dbReference type="InterPro" id="IPR049624">
    <property type="entry name" value="FOXN1_4"/>
</dbReference>
<reference evidence="10" key="2">
    <citation type="submission" date="2025-09" db="UniProtKB">
        <authorList>
            <consortium name="Ensembl"/>
        </authorList>
    </citation>
    <scope>IDENTIFICATION</scope>
</reference>
<dbReference type="InterPro" id="IPR001766">
    <property type="entry name" value="Fork_head_dom"/>
</dbReference>
<dbReference type="InterPro" id="IPR036390">
    <property type="entry name" value="WH_DNA-bd_sf"/>
</dbReference>
<dbReference type="GO" id="GO:0000976">
    <property type="term" value="F:transcription cis-regulatory region binding"/>
    <property type="evidence" value="ECO:0007669"/>
    <property type="project" value="TreeGrafter"/>
</dbReference>
<feature type="region of interest" description="Disordered" evidence="8">
    <location>
        <begin position="464"/>
        <end position="483"/>
    </location>
</feature>
<dbReference type="AlphaFoldDB" id="A0A8C9PQP8"/>
<dbReference type="SMART" id="SM00339">
    <property type="entry name" value="FH"/>
    <property type="match status" value="1"/>
</dbReference>
<evidence type="ECO:0000256" key="8">
    <source>
        <dbReference type="SAM" id="MobiDB-lite"/>
    </source>
</evidence>
<comment type="subcellular location">
    <subcellularLocation>
        <location evidence="1 7">Nucleus</location>
    </subcellularLocation>
</comment>
<evidence type="ECO:0000313" key="10">
    <source>
        <dbReference type="Ensembl" id="ENSSDAP00000011825.1"/>
    </source>
</evidence>
<keyword evidence="2" id="KW-0217">Developmental protein</keyword>
<feature type="region of interest" description="Disordered" evidence="8">
    <location>
        <begin position="1"/>
        <end position="106"/>
    </location>
</feature>
<keyword evidence="5" id="KW-0804">Transcription</keyword>
<keyword evidence="3" id="KW-0805">Transcription regulation</keyword>
<dbReference type="CDD" id="cd20056">
    <property type="entry name" value="FH_FOXN1"/>
    <property type="match status" value="1"/>
</dbReference>
<evidence type="ECO:0000256" key="1">
    <source>
        <dbReference type="ARBA" id="ARBA00004123"/>
    </source>
</evidence>
<dbReference type="Pfam" id="PF00250">
    <property type="entry name" value="Forkhead"/>
    <property type="match status" value="1"/>
</dbReference>
<evidence type="ECO:0000256" key="7">
    <source>
        <dbReference type="PROSITE-ProRule" id="PRU00089"/>
    </source>
</evidence>
<accession>A0A8C9PQP8</accession>
<feature type="region of interest" description="Disordered" evidence="8">
    <location>
        <begin position="488"/>
        <end position="516"/>
    </location>
</feature>
<dbReference type="GO" id="GO:0005634">
    <property type="term" value="C:nucleus"/>
    <property type="evidence" value="ECO:0007669"/>
    <property type="project" value="UniProtKB-SubCell"/>
</dbReference>
<dbReference type="Proteomes" id="UP000694422">
    <property type="component" value="Unplaced"/>
</dbReference>
<evidence type="ECO:0000259" key="9">
    <source>
        <dbReference type="PROSITE" id="PS50039"/>
    </source>
</evidence>
<keyword evidence="6 7" id="KW-0539">Nucleus</keyword>
<evidence type="ECO:0000256" key="6">
    <source>
        <dbReference type="ARBA" id="ARBA00023242"/>
    </source>
</evidence>
<keyword evidence="11" id="KW-1185">Reference proteome</keyword>
<feature type="domain" description="Fork-head" evidence="9">
    <location>
        <begin position="275"/>
        <end position="375"/>
    </location>
</feature>
<sequence length="656" mass="69904">MVSLLPPQSDVTLPGPTRLEGEPQGDLMQAPGLPGSPAPQSKHAGFNCSSFVPDGPPERAPSLPPHSPSIASPGPEQVQGHCPAGPGPGPFRLSPSDKYPGFGFEEGPASSPGRYLKGNHVPFHPYKRHFHEDIFPEAQTALALDGHSFKTPGALEAFEEIPVDVGEAEAFLPGFPAEAWCNGLPYPSQEHGQVLQASEVKIKPPALENGPGMYCYQPPLQHMYCPSQPPFHQYSQGGGSYPVPYLGSSHYPYQRIAPQEGQSGLVREKYFDPPKPIYSYRDSSHILIFMALKNSKTGSLPVSEIYNFMTEHFPYFKTAPDGWKNSVRHNLSLNKCFEKVENKSGSSSRKGCLWALNPAKIDKMQEELQKWKRKDPIAVRKSMAKPEELDSLIGEKREKLGSPMLGCPPPGLTGPGPIRPLAPPTGLSQQLHSIHPAPGPMPGKNPLQDLLGGHAPSCYGQTYPHLSPGLAPPGPPQPLFLQPDGHLELRAQPGTPQDSPLPAHTPPSHSAKLLAEPSPARTVHDTLLPDGDLGTDLDAINPSLTDFDFQGNLWEQLKDDSLALDPLVLVTSSPTSSSMPPPPPPAHCFPSGPCLAETGSGAGELAPPGSGGSGALGDLPLTTLCSAFMELEPTPSTAPAGPSVYLSPSSKPMALA</sequence>
<reference evidence="10" key="1">
    <citation type="submission" date="2025-08" db="UniProtKB">
        <authorList>
            <consortium name="Ensembl"/>
        </authorList>
    </citation>
    <scope>IDENTIFICATION</scope>
</reference>